<dbReference type="Proteomes" id="UP001183414">
    <property type="component" value="Unassembled WGS sequence"/>
</dbReference>
<sequence>MLFTGKYRAHLSSTRARVAALVSTAGAAVALPLMSASNARAASVDTWEQVAACESSGNWRINTGNGYYGGLQFSQSSWEAAGGTQYAPRADLASKQEQIAVAEKLLEMQGPGAWPVCGSEGGLTAGAPPAEVAPDTGAPEQQAPEQQAPEPAAPSAPQQQSQPVQPVQPTGSDYTVRSGDTLGAIAVAYGTTWQQIYEDNRSVVGDDPDFILPGQQLVIR</sequence>
<evidence type="ECO:0000259" key="5">
    <source>
        <dbReference type="PROSITE" id="PS51782"/>
    </source>
</evidence>
<dbReference type="RefSeq" id="WP_311671655.1">
    <property type="nucleotide sequence ID" value="NZ_JAVREQ010000001.1"/>
</dbReference>
<comment type="caution">
    <text evidence="6">The sequence shown here is derived from an EMBL/GenBank/DDBJ whole genome shotgun (WGS) entry which is preliminary data.</text>
</comment>
<keyword evidence="7" id="KW-1185">Reference proteome</keyword>
<dbReference type="PANTHER" id="PTHR34700:SF4">
    <property type="entry name" value="PHAGE-LIKE ELEMENT PBSX PROTEIN XKDP"/>
    <property type="match status" value="1"/>
</dbReference>
<feature type="compositionally biased region" description="Low complexity" evidence="3">
    <location>
        <begin position="138"/>
        <end position="169"/>
    </location>
</feature>
<evidence type="ECO:0000256" key="4">
    <source>
        <dbReference type="SAM" id="SignalP"/>
    </source>
</evidence>
<organism evidence="6 7">
    <name type="scientific">Streptomyces hazeniae</name>
    <dbReference type="NCBI Taxonomy" id="3075538"/>
    <lineage>
        <taxon>Bacteria</taxon>
        <taxon>Bacillati</taxon>
        <taxon>Actinomycetota</taxon>
        <taxon>Actinomycetes</taxon>
        <taxon>Kitasatosporales</taxon>
        <taxon>Streptomycetaceae</taxon>
        <taxon>Streptomyces</taxon>
    </lineage>
</organism>
<proteinExistence type="inferred from homology"/>
<dbReference type="Pfam" id="PF06737">
    <property type="entry name" value="Transglycosylas"/>
    <property type="match status" value="1"/>
</dbReference>
<dbReference type="Pfam" id="PF01476">
    <property type="entry name" value="LysM"/>
    <property type="match status" value="1"/>
</dbReference>
<evidence type="ECO:0000256" key="1">
    <source>
        <dbReference type="ARBA" id="ARBA00010830"/>
    </source>
</evidence>
<dbReference type="PROSITE" id="PS51782">
    <property type="entry name" value="LYSM"/>
    <property type="match status" value="1"/>
</dbReference>
<dbReference type="InterPro" id="IPR036779">
    <property type="entry name" value="LysM_dom_sf"/>
</dbReference>
<accession>A0ABU2NL75</accession>
<evidence type="ECO:0000313" key="6">
    <source>
        <dbReference type="EMBL" id="MDT0377727.1"/>
    </source>
</evidence>
<gene>
    <name evidence="6" type="ORF">RM572_02925</name>
</gene>
<keyword evidence="4" id="KW-0732">Signal</keyword>
<feature type="region of interest" description="Disordered" evidence="3">
    <location>
        <begin position="116"/>
        <end position="176"/>
    </location>
</feature>
<dbReference type="SUPFAM" id="SSF54106">
    <property type="entry name" value="LysM domain"/>
    <property type="match status" value="1"/>
</dbReference>
<protein>
    <submittedName>
        <fullName evidence="6">Transglycosylase family protein</fullName>
    </submittedName>
</protein>
<feature type="domain" description="LysM" evidence="5">
    <location>
        <begin position="172"/>
        <end position="219"/>
    </location>
</feature>
<dbReference type="CDD" id="cd00118">
    <property type="entry name" value="LysM"/>
    <property type="match status" value="1"/>
</dbReference>
<evidence type="ECO:0000256" key="2">
    <source>
        <dbReference type="ARBA" id="ARBA00022801"/>
    </source>
</evidence>
<dbReference type="Gene3D" id="3.10.350.10">
    <property type="entry name" value="LysM domain"/>
    <property type="match status" value="1"/>
</dbReference>
<feature type="chain" id="PRO_5046628947" evidence="4">
    <location>
        <begin position="42"/>
        <end position="220"/>
    </location>
</feature>
<dbReference type="SMART" id="SM00257">
    <property type="entry name" value="LysM"/>
    <property type="match status" value="1"/>
</dbReference>
<dbReference type="InterPro" id="IPR010618">
    <property type="entry name" value="RPF"/>
</dbReference>
<dbReference type="PANTHER" id="PTHR34700">
    <property type="entry name" value="POTASSIUM BINDING PROTEIN KBP"/>
    <property type="match status" value="1"/>
</dbReference>
<evidence type="ECO:0000313" key="7">
    <source>
        <dbReference type="Proteomes" id="UP001183414"/>
    </source>
</evidence>
<dbReference type="InterPro" id="IPR018392">
    <property type="entry name" value="LysM"/>
</dbReference>
<dbReference type="InterPro" id="IPR023346">
    <property type="entry name" value="Lysozyme-like_dom_sf"/>
</dbReference>
<evidence type="ECO:0000256" key="3">
    <source>
        <dbReference type="SAM" id="MobiDB-lite"/>
    </source>
</evidence>
<keyword evidence="2" id="KW-0378">Hydrolase</keyword>
<comment type="similarity">
    <text evidence="1">Belongs to the transglycosylase family. Rpf subfamily.</text>
</comment>
<dbReference type="CDD" id="cd13925">
    <property type="entry name" value="RPF"/>
    <property type="match status" value="1"/>
</dbReference>
<dbReference type="Gene3D" id="1.10.530.10">
    <property type="match status" value="1"/>
</dbReference>
<dbReference type="InterPro" id="IPR052196">
    <property type="entry name" value="Bact_Kbp"/>
</dbReference>
<reference evidence="7" key="1">
    <citation type="submission" date="2023-07" db="EMBL/GenBank/DDBJ databases">
        <title>30 novel species of actinomycetes from the DSMZ collection.</title>
        <authorList>
            <person name="Nouioui I."/>
        </authorList>
    </citation>
    <scope>NUCLEOTIDE SEQUENCE [LARGE SCALE GENOMIC DNA]</scope>
    <source>
        <strain evidence="7">DSM 42041</strain>
    </source>
</reference>
<dbReference type="EMBL" id="JAVREQ010000001">
    <property type="protein sequence ID" value="MDT0377727.1"/>
    <property type="molecule type" value="Genomic_DNA"/>
</dbReference>
<name>A0ABU2NL75_9ACTN</name>
<feature type="signal peptide" evidence="4">
    <location>
        <begin position="1"/>
        <end position="41"/>
    </location>
</feature>
<dbReference type="SUPFAM" id="SSF53955">
    <property type="entry name" value="Lysozyme-like"/>
    <property type="match status" value="1"/>
</dbReference>